<comment type="caution">
    <text evidence="1">The sequence shown here is derived from an EMBL/GenBank/DDBJ whole genome shotgun (WGS) entry which is preliminary data.</text>
</comment>
<reference evidence="1 2" key="1">
    <citation type="submission" date="2019-02" db="EMBL/GenBank/DDBJ databases">
        <title>Sequencing the genomes of 1000 actinobacteria strains.</title>
        <authorList>
            <person name="Klenk H.-P."/>
        </authorList>
    </citation>
    <scope>NUCLEOTIDE SEQUENCE [LARGE SCALE GENOMIC DNA]</scope>
    <source>
        <strain evidence="1 2">DSM 45888</strain>
    </source>
</reference>
<accession>A0A4Q7UDA0</accession>
<sequence>MDDLLTETRRALEAVRSCHPDTLADSDEVPAAQGSAADGLVTATITDGRLDSFVIDPRLMRLPSWELAQHVMTAVNEALDVLRGGQPAIGQPVDVDALAGGLHEVQDRSIRQMAQMGQALQDVVALLREPRR</sequence>
<dbReference type="RefSeq" id="WP_130401490.1">
    <property type="nucleotide sequence ID" value="NZ_SHKK01000001.1"/>
</dbReference>
<organism evidence="1 2">
    <name type="scientific">Micromonospora violae</name>
    <dbReference type="NCBI Taxonomy" id="1278207"/>
    <lineage>
        <taxon>Bacteria</taxon>
        <taxon>Bacillati</taxon>
        <taxon>Actinomycetota</taxon>
        <taxon>Actinomycetes</taxon>
        <taxon>Micromonosporales</taxon>
        <taxon>Micromonosporaceae</taxon>
        <taxon>Micromonospora</taxon>
    </lineage>
</organism>
<keyword evidence="2" id="KW-1185">Reference proteome</keyword>
<name>A0A4Q7UDA0_9ACTN</name>
<dbReference type="OrthoDB" id="3392909at2"/>
<dbReference type="Proteomes" id="UP000293781">
    <property type="component" value="Unassembled WGS sequence"/>
</dbReference>
<dbReference type="Gene3D" id="3.30.1310.10">
    <property type="entry name" value="Nucleoid-associated protein YbaB-like domain"/>
    <property type="match status" value="1"/>
</dbReference>
<dbReference type="InterPro" id="IPR036894">
    <property type="entry name" value="YbaB-like_sf"/>
</dbReference>
<evidence type="ECO:0000313" key="1">
    <source>
        <dbReference type="EMBL" id="RZT79056.1"/>
    </source>
</evidence>
<evidence type="ECO:0008006" key="3">
    <source>
        <dbReference type="Google" id="ProtNLM"/>
    </source>
</evidence>
<dbReference type="EMBL" id="SHKK01000001">
    <property type="protein sequence ID" value="RZT79056.1"/>
    <property type="molecule type" value="Genomic_DNA"/>
</dbReference>
<protein>
    <recommendedName>
        <fullName evidence="3">YbaB/EbfC DNA-binding family protein</fullName>
    </recommendedName>
</protein>
<gene>
    <name evidence="1" type="ORF">EV382_2252</name>
</gene>
<dbReference type="AlphaFoldDB" id="A0A4Q7UDA0"/>
<evidence type="ECO:0000313" key="2">
    <source>
        <dbReference type="Proteomes" id="UP000293781"/>
    </source>
</evidence>
<proteinExistence type="predicted"/>